<protein>
    <recommendedName>
        <fullName evidence="4">Ketoreductase domain-containing protein</fullName>
    </recommendedName>
</protein>
<evidence type="ECO:0000259" key="4">
    <source>
        <dbReference type="SMART" id="SM00822"/>
    </source>
</evidence>
<comment type="caution">
    <text evidence="5">The sequence shown here is derived from an EMBL/GenBank/DDBJ whole genome shotgun (WGS) entry which is preliminary data.</text>
</comment>
<feature type="compositionally biased region" description="Low complexity" evidence="3">
    <location>
        <begin position="198"/>
        <end position="207"/>
    </location>
</feature>
<gene>
    <name evidence="5" type="ORF">BLA24_05290</name>
</gene>
<dbReference type="PANTHER" id="PTHR43775">
    <property type="entry name" value="FATTY ACID SYNTHASE"/>
    <property type="match status" value="1"/>
</dbReference>
<dbReference type="Gene3D" id="3.40.50.720">
    <property type="entry name" value="NAD(P)-binding Rossmann-like Domain"/>
    <property type="match status" value="1"/>
</dbReference>
<keyword evidence="2" id="KW-0511">Multifunctional enzyme</keyword>
<dbReference type="InterPro" id="IPR050091">
    <property type="entry name" value="PKS_NRPS_Biosynth_Enz"/>
</dbReference>
<reference evidence="5 6" key="1">
    <citation type="journal article" date="2017" name="Biochemistry">
        <title>Identification of the Biosynthetic Pathway for the Antibiotic Bicyclomycin.</title>
        <authorList>
            <person name="Patteson J."/>
            <person name="Cai W."/>
            <person name="Johnson R.A."/>
            <person name="Santa Maria K."/>
            <person name="Li B."/>
        </authorList>
    </citation>
    <scope>NUCLEOTIDE SEQUENCE [LARGE SCALE GENOMIC DNA]</scope>
    <source>
        <strain evidence="5 6">ATCC 21532</strain>
    </source>
</reference>
<dbReference type="SUPFAM" id="SSF51735">
    <property type="entry name" value="NAD(P)-binding Rossmann-fold domains"/>
    <property type="match status" value="1"/>
</dbReference>
<dbReference type="PANTHER" id="PTHR43775:SF51">
    <property type="entry name" value="INACTIVE PHENOLPHTHIOCEROL SYNTHESIS POLYKETIDE SYNTHASE TYPE I PKS1-RELATED"/>
    <property type="match status" value="1"/>
</dbReference>
<dbReference type="Proteomes" id="UP000222531">
    <property type="component" value="Unassembled WGS sequence"/>
</dbReference>
<dbReference type="GO" id="GO:0004312">
    <property type="term" value="F:fatty acid synthase activity"/>
    <property type="evidence" value="ECO:0007669"/>
    <property type="project" value="TreeGrafter"/>
</dbReference>
<evidence type="ECO:0000256" key="1">
    <source>
        <dbReference type="ARBA" id="ARBA00022679"/>
    </source>
</evidence>
<feature type="compositionally biased region" description="Low complexity" evidence="3">
    <location>
        <begin position="215"/>
        <end position="226"/>
    </location>
</feature>
<organism evidence="5 6">
    <name type="scientific">Streptomyces cinnamoneus</name>
    <name type="common">Streptoverticillium cinnamoneum</name>
    <dbReference type="NCBI Taxonomy" id="53446"/>
    <lineage>
        <taxon>Bacteria</taxon>
        <taxon>Bacillati</taxon>
        <taxon>Actinomycetota</taxon>
        <taxon>Actinomycetes</taxon>
        <taxon>Kitasatosporales</taxon>
        <taxon>Streptomycetaceae</taxon>
        <taxon>Streptomyces</taxon>
        <taxon>Streptomyces cinnamoneus group</taxon>
    </lineage>
</organism>
<dbReference type="GO" id="GO:0006633">
    <property type="term" value="P:fatty acid biosynthetic process"/>
    <property type="evidence" value="ECO:0007669"/>
    <property type="project" value="TreeGrafter"/>
</dbReference>
<dbReference type="AlphaFoldDB" id="A0A2G1XNL2"/>
<dbReference type="SMART" id="SM00822">
    <property type="entry name" value="PKS_KR"/>
    <property type="match status" value="1"/>
</dbReference>
<evidence type="ECO:0000313" key="5">
    <source>
        <dbReference type="EMBL" id="PHQ52832.1"/>
    </source>
</evidence>
<dbReference type="InterPro" id="IPR057326">
    <property type="entry name" value="KR_dom"/>
</dbReference>
<sequence length="234" mass="24414">MITGGTGALGGHVARWMARHGAEHLVLTSRRGPDAPGAAELEAELAELGTRVTIAACDVADRDAVAALLAEHPVTAVIHTAGIVDDGVVAGLTVERVESVMRAKTDAAWVLHEATRELDLSAFVLFSSFAGRWVVRVRRTTRLRTPVWTRWPSSGGRRACRPPPSPGAPGPAGVWPPPGTSRNAPVAVACPCCPLTWRSAPSSRPSATPTPPSPWSTSTGSATSPASPRPVPAR</sequence>
<evidence type="ECO:0000313" key="6">
    <source>
        <dbReference type="Proteomes" id="UP000222531"/>
    </source>
</evidence>
<evidence type="ECO:0000256" key="2">
    <source>
        <dbReference type="ARBA" id="ARBA00023268"/>
    </source>
</evidence>
<feature type="domain" description="Ketoreductase" evidence="4">
    <location>
        <begin position="1"/>
        <end position="154"/>
    </location>
</feature>
<feature type="region of interest" description="Disordered" evidence="3">
    <location>
        <begin position="198"/>
        <end position="234"/>
    </location>
</feature>
<dbReference type="EMBL" id="NHZO01000071">
    <property type="protein sequence ID" value="PHQ52832.1"/>
    <property type="molecule type" value="Genomic_DNA"/>
</dbReference>
<proteinExistence type="predicted"/>
<keyword evidence="6" id="KW-1185">Reference proteome</keyword>
<dbReference type="Pfam" id="PF08659">
    <property type="entry name" value="KR"/>
    <property type="match status" value="1"/>
</dbReference>
<dbReference type="InterPro" id="IPR013968">
    <property type="entry name" value="PKS_KR"/>
</dbReference>
<keyword evidence="1" id="KW-0808">Transferase</keyword>
<dbReference type="InterPro" id="IPR036291">
    <property type="entry name" value="NAD(P)-bd_dom_sf"/>
</dbReference>
<accession>A0A2G1XNL2</accession>
<feature type="region of interest" description="Disordered" evidence="3">
    <location>
        <begin position="150"/>
        <end position="180"/>
    </location>
</feature>
<name>A0A2G1XNL2_STRCJ</name>
<evidence type="ECO:0000256" key="3">
    <source>
        <dbReference type="SAM" id="MobiDB-lite"/>
    </source>
</evidence>
<feature type="compositionally biased region" description="Pro residues" evidence="3">
    <location>
        <begin position="161"/>
        <end position="179"/>
    </location>
</feature>